<dbReference type="EC" id="2.1.1.320" evidence="7"/>
<evidence type="ECO:0000256" key="4">
    <source>
        <dbReference type="ARBA" id="ARBA00022679"/>
    </source>
</evidence>
<reference evidence="9" key="1">
    <citation type="journal article" date="2023" name="Mol. Phylogenet. Evol.">
        <title>Genome-scale phylogeny and comparative genomics of the fungal order Sordariales.</title>
        <authorList>
            <person name="Hensen N."/>
            <person name="Bonometti L."/>
            <person name="Westerberg I."/>
            <person name="Brannstrom I.O."/>
            <person name="Guillou S."/>
            <person name="Cros-Aarteil S."/>
            <person name="Calhoun S."/>
            <person name="Haridas S."/>
            <person name="Kuo A."/>
            <person name="Mondo S."/>
            <person name="Pangilinan J."/>
            <person name="Riley R."/>
            <person name="LaButti K."/>
            <person name="Andreopoulos B."/>
            <person name="Lipzen A."/>
            <person name="Chen C."/>
            <person name="Yan M."/>
            <person name="Daum C."/>
            <person name="Ng V."/>
            <person name="Clum A."/>
            <person name="Steindorff A."/>
            <person name="Ohm R.A."/>
            <person name="Martin F."/>
            <person name="Silar P."/>
            <person name="Natvig D.O."/>
            <person name="Lalanne C."/>
            <person name="Gautier V."/>
            <person name="Ament-Velasquez S.L."/>
            <person name="Kruys A."/>
            <person name="Hutchinson M.I."/>
            <person name="Powell A.J."/>
            <person name="Barry K."/>
            <person name="Miller A.N."/>
            <person name="Grigoriev I.V."/>
            <person name="Debuchy R."/>
            <person name="Gladieux P."/>
            <person name="Hiltunen Thoren M."/>
            <person name="Johannesson H."/>
        </authorList>
    </citation>
    <scope>NUCLEOTIDE SEQUENCE</scope>
    <source>
        <strain evidence="9">CBS 232.78</strain>
    </source>
</reference>
<feature type="compositionally biased region" description="Polar residues" evidence="8">
    <location>
        <begin position="335"/>
        <end position="350"/>
    </location>
</feature>
<dbReference type="Gene3D" id="3.40.50.12710">
    <property type="match status" value="1"/>
</dbReference>
<sequence length="578" mass="62428">MSGSAWLNISSPTAAMMRSAGPRALRTAGRQRLTPGWLMVARPSLSAVSAVSMVSRLSSNTHNHNHNQTRSLSTTATCRQNKLPEYDFDWTVDEPERQWSTPLAKQLAQAIQATGPVPLASYMRMCLTSDLGGYYSGALEEGRDQFGLKGDFVTSPEISQVFGELMGVWFVTEWIAQGRPSQGVELIEVGPGRGTLMDDMLRTIQSFPAMARSVDAIYMVEASPELRVAQKKLLCEEDAPMTESKVGYHSICKYTSLPIVWTETIKSIPVSPEKMPLIVAHEFFDALPIHAFQCVHVPATQSATPSAADQSSPSSRTSQPTLQWREMLVSPTPPDSTHVSLGTPRSQSHDTPPPDFQLTLAKAPTRHSLYLPESSARYRAIKKQTGPGALLEICPDAALYAADFAARIGGSAQHPKAKPSGAALILDYGPGDGTVPTNSLRGIRRHRRVSPFAEPGLTDLSADVDFAAIAEVAMRASEGIEVHGPVDQGTFLQVMGIRERAEMLIKVAAAAAAKGQREQGDEQAAAVVKDPAEVVHKAWKRLVDQGPGGMGKVYKVMSILPENEGKRRPVGFGGDVVA</sequence>
<dbReference type="GO" id="GO:0032259">
    <property type="term" value="P:methylation"/>
    <property type="evidence" value="ECO:0007669"/>
    <property type="project" value="UniProtKB-KW"/>
</dbReference>
<evidence type="ECO:0000313" key="10">
    <source>
        <dbReference type="Proteomes" id="UP001285441"/>
    </source>
</evidence>
<evidence type="ECO:0000313" key="9">
    <source>
        <dbReference type="EMBL" id="KAK3375288.1"/>
    </source>
</evidence>
<evidence type="ECO:0000256" key="1">
    <source>
        <dbReference type="ARBA" id="ARBA00004173"/>
    </source>
</evidence>
<comment type="function">
    <text evidence="7">Arginine methyltransferase involved in the assembly or stability of mitochondrial NADH:ubiquinone oxidoreductase complex (complex I).</text>
</comment>
<dbReference type="InterPro" id="IPR029063">
    <property type="entry name" value="SAM-dependent_MTases_sf"/>
</dbReference>
<dbReference type="PANTHER" id="PTHR12049">
    <property type="entry name" value="PROTEIN ARGININE METHYLTRANSFERASE NDUFAF7, MITOCHONDRIAL"/>
    <property type="match status" value="1"/>
</dbReference>
<evidence type="ECO:0000256" key="7">
    <source>
        <dbReference type="RuleBase" id="RU364114"/>
    </source>
</evidence>
<name>A0AAE0KEK6_9PEZI</name>
<dbReference type="GO" id="GO:0032981">
    <property type="term" value="P:mitochondrial respiratory chain complex I assembly"/>
    <property type="evidence" value="ECO:0007669"/>
    <property type="project" value="TreeGrafter"/>
</dbReference>
<gene>
    <name evidence="9" type="ORF">B0H63DRAFT_482481</name>
</gene>
<dbReference type="AlphaFoldDB" id="A0AAE0KEK6"/>
<dbReference type="FunFam" id="3.40.50.12710:FF:000004">
    <property type="entry name" value="Protein arginine methyltransferase NDUFAF7"/>
    <property type="match status" value="1"/>
</dbReference>
<keyword evidence="3 7" id="KW-0489">Methyltransferase</keyword>
<dbReference type="GO" id="GO:0035243">
    <property type="term" value="F:protein-arginine omega-N symmetric methyltransferase activity"/>
    <property type="evidence" value="ECO:0007669"/>
    <property type="project" value="UniProtKB-EC"/>
</dbReference>
<dbReference type="PANTHER" id="PTHR12049:SF7">
    <property type="entry name" value="PROTEIN ARGININE METHYLTRANSFERASE NDUFAF7, MITOCHONDRIAL"/>
    <property type="match status" value="1"/>
</dbReference>
<dbReference type="Pfam" id="PF02636">
    <property type="entry name" value="Methyltransf_28"/>
    <property type="match status" value="1"/>
</dbReference>
<keyword evidence="5 7" id="KW-0496">Mitochondrion</keyword>
<accession>A0AAE0KEK6</accession>
<dbReference type="EMBL" id="JAULSW010000007">
    <property type="protein sequence ID" value="KAK3375288.1"/>
    <property type="molecule type" value="Genomic_DNA"/>
</dbReference>
<reference evidence="9" key="2">
    <citation type="submission" date="2023-06" db="EMBL/GenBank/DDBJ databases">
        <authorList>
            <consortium name="Lawrence Berkeley National Laboratory"/>
            <person name="Haridas S."/>
            <person name="Hensen N."/>
            <person name="Bonometti L."/>
            <person name="Westerberg I."/>
            <person name="Brannstrom I.O."/>
            <person name="Guillou S."/>
            <person name="Cros-Aarteil S."/>
            <person name="Calhoun S."/>
            <person name="Kuo A."/>
            <person name="Mondo S."/>
            <person name="Pangilinan J."/>
            <person name="Riley R."/>
            <person name="LaButti K."/>
            <person name="Andreopoulos B."/>
            <person name="Lipzen A."/>
            <person name="Chen C."/>
            <person name="Yanf M."/>
            <person name="Daum C."/>
            <person name="Ng V."/>
            <person name="Clum A."/>
            <person name="Steindorff A."/>
            <person name="Ohm R."/>
            <person name="Martin F."/>
            <person name="Silar P."/>
            <person name="Natvig D."/>
            <person name="Lalanne C."/>
            <person name="Gautier V."/>
            <person name="Ament-velasquez S.L."/>
            <person name="Kruys A."/>
            <person name="Hutchinson M.I."/>
            <person name="Powell A.J."/>
            <person name="Barry K."/>
            <person name="Miller A.N."/>
            <person name="Grigoriev I.V."/>
            <person name="Debuchy R."/>
            <person name="Gladieux P."/>
            <person name="Thoren M.H."/>
            <person name="Johannesson H."/>
        </authorList>
    </citation>
    <scope>NUCLEOTIDE SEQUENCE</scope>
    <source>
        <strain evidence="9">CBS 232.78</strain>
    </source>
</reference>
<proteinExistence type="inferred from homology"/>
<comment type="caution">
    <text evidence="9">The sequence shown here is derived from an EMBL/GenBank/DDBJ whole genome shotgun (WGS) entry which is preliminary data.</text>
</comment>
<feature type="region of interest" description="Disordered" evidence="8">
    <location>
        <begin position="328"/>
        <end position="353"/>
    </location>
</feature>
<evidence type="ECO:0000256" key="6">
    <source>
        <dbReference type="ARBA" id="ARBA00048612"/>
    </source>
</evidence>
<evidence type="ECO:0000256" key="3">
    <source>
        <dbReference type="ARBA" id="ARBA00022603"/>
    </source>
</evidence>
<evidence type="ECO:0000256" key="8">
    <source>
        <dbReference type="SAM" id="MobiDB-lite"/>
    </source>
</evidence>
<keyword evidence="4 7" id="KW-0808">Transferase</keyword>
<protein>
    <recommendedName>
        <fullName evidence="7">Protein arginine methyltransferase NDUFAF7</fullName>
        <ecNumber evidence="7">2.1.1.320</ecNumber>
    </recommendedName>
</protein>
<dbReference type="InterPro" id="IPR038375">
    <property type="entry name" value="NDUFAF7_sf"/>
</dbReference>
<evidence type="ECO:0000256" key="2">
    <source>
        <dbReference type="ARBA" id="ARBA00005891"/>
    </source>
</evidence>
<dbReference type="GO" id="GO:0005739">
    <property type="term" value="C:mitochondrion"/>
    <property type="evidence" value="ECO:0007669"/>
    <property type="project" value="UniProtKB-SubCell"/>
</dbReference>
<comment type="catalytic activity">
    <reaction evidence="6 7">
        <text>L-arginyl-[protein] + 2 S-adenosyl-L-methionine = N(omega),N(omega)'-dimethyl-L-arginyl-[protein] + 2 S-adenosyl-L-homocysteine + 2 H(+)</text>
        <dbReference type="Rhea" id="RHEA:48108"/>
        <dbReference type="Rhea" id="RHEA-COMP:10532"/>
        <dbReference type="Rhea" id="RHEA-COMP:11992"/>
        <dbReference type="ChEBI" id="CHEBI:15378"/>
        <dbReference type="ChEBI" id="CHEBI:29965"/>
        <dbReference type="ChEBI" id="CHEBI:57856"/>
        <dbReference type="ChEBI" id="CHEBI:59789"/>
        <dbReference type="ChEBI" id="CHEBI:88221"/>
        <dbReference type="EC" id="2.1.1.320"/>
    </reaction>
</comment>
<evidence type="ECO:0000256" key="5">
    <source>
        <dbReference type="ARBA" id="ARBA00023128"/>
    </source>
</evidence>
<dbReference type="InterPro" id="IPR003788">
    <property type="entry name" value="NDUFAF7"/>
</dbReference>
<organism evidence="9 10">
    <name type="scientific">Podospora didyma</name>
    <dbReference type="NCBI Taxonomy" id="330526"/>
    <lineage>
        <taxon>Eukaryota</taxon>
        <taxon>Fungi</taxon>
        <taxon>Dikarya</taxon>
        <taxon>Ascomycota</taxon>
        <taxon>Pezizomycotina</taxon>
        <taxon>Sordariomycetes</taxon>
        <taxon>Sordariomycetidae</taxon>
        <taxon>Sordariales</taxon>
        <taxon>Podosporaceae</taxon>
        <taxon>Podospora</taxon>
    </lineage>
</organism>
<comment type="similarity">
    <text evidence="2 7">Belongs to the NDUFAF7 family.</text>
</comment>
<keyword evidence="10" id="KW-1185">Reference proteome</keyword>
<dbReference type="SUPFAM" id="SSF53335">
    <property type="entry name" value="S-adenosyl-L-methionine-dependent methyltransferases"/>
    <property type="match status" value="1"/>
</dbReference>
<dbReference type="Proteomes" id="UP001285441">
    <property type="component" value="Unassembled WGS sequence"/>
</dbReference>
<comment type="subcellular location">
    <subcellularLocation>
        <location evidence="1 7">Mitochondrion</location>
    </subcellularLocation>
</comment>